<evidence type="ECO:0000256" key="1">
    <source>
        <dbReference type="SAM" id="MobiDB-lite"/>
    </source>
</evidence>
<gene>
    <name evidence="2" type="ORF">RFI_17749</name>
</gene>
<feature type="compositionally biased region" description="Polar residues" evidence="1">
    <location>
        <begin position="1"/>
        <end position="12"/>
    </location>
</feature>
<protein>
    <submittedName>
        <fullName evidence="2">Uncharacterized protein</fullName>
    </submittedName>
</protein>
<feature type="region of interest" description="Disordered" evidence="1">
    <location>
        <begin position="193"/>
        <end position="215"/>
    </location>
</feature>
<feature type="compositionally biased region" description="Basic and acidic residues" evidence="1">
    <location>
        <begin position="206"/>
        <end position="215"/>
    </location>
</feature>
<proteinExistence type="predicted"/>
<sequence>MSDPKQTSSANKSKTKDDETEGTASKGFNFNPKIFEMTHSPIMAPFMVHCVLELLNKEYGKTVYNPQTIIQFWCGGLSKIMKCLENCKPTWTELVKEVVDKELISLTTPMWTNALIQIYRTDPSSLDFRKRLEVLVGRWINAGVAKGMPGPYPSNVEQDCFLGVIGDDISGALCMYIAEGKFSEVYSFDIDDNEKNTNEKTQQQDNQEKKEQAPS</sequence>
<organism evidence="2 3">
    <name type="scientific">Reticulomyxa filosa</name>
    <dbReference type="NCBI Taxonomy" id="46433"/>
    <lineage>
        <taxon>Eukaryota</taxon>
        <taxon>Sar</taxon>
        <taxon>Rhizaria</taxon>
        <taxon>Retaria</taxon>
        <taxon>Foraminifera</taxon>
        <taxon>Monothalamids</taxon>
        <taxon>Reticulomyxidae</taxon>
        <taxon>Reticulomyxa</taxon>
    </lineage>
</organism>
<comment type="caution">
    <text evidence="2">The sequence shown here is derived from an EMBL/GenBank/DDBJ whole genome shotgun (WGS) entry which is preliminary data.</text>
</comment>
<feature type="region of interest" description="Disordered" evidence="1">
    <location>
        <begin position="1"/>
        <end position="25"/>
    </location>
</feature>
<evidence type="ECO:0000313" key="3">
    <source>
        <dbReference type="Proteomes" id="UP000023152"/>
    </source>
</evidence>
<keyword evidence="3" id="KW-1185">Reference proteome</keyword>
<name>X6MZM8_RETFI</name>
<accession>X6MZM8</accession>
<evidence type="ECO:0000313" key="2">
    <source>
        <dbReference type="EMBL" id="ETO19480.1"/>
    </source>
</evidence>
<dbReference type="AlphaFoldDB" id="X6MZM8"/>
<reference evidence="2 3" key="1">
    <citation type="journal article" date="2013" name="Curr. Biol.">
        <title>The Genome of the Foraminiferan Reticulomyxa filosa.</title>
        <authorList>
            <person name="Glockner G."/>
            <person name="Hulsmann N."/>
            <person name="Schleicher M."/>
            <person name="Noegel A.A."/>
            <person name="Eichinger L."/>
            <person name="Gallinger C."/>
            <person name="Pawlowski J."/>
            <person name="Sierra R."/>
            <person name="Euteneuer U."/>
            <person name="Pillet L."/>
            <person name="Moustafa A."/>
            <person name="Platzer M."/>
            <person name="Groth M."/>
            <person name="Szafranski K."/>
            <person name="Schliwa M."/>
        </authorList>
    </citation>
    <scope>NUCLEOTIDE SEQUENCE [LARGE SCALE GENOMIC DNA]</scope>
</reference>
<feature type="non-terminal residue" evidence="2">
    <location>
        <position position="215"/>
    </location>
</feature>
<dbReference type="Proteomes" id="UP000023152">
    <property type="component" value="Unassembled WGS sequence"/>
</dbReference>
<dbReference type="EMBL" id="ASPP01013632">
    <property type="protein sequence ID" value="ETO19480.1"/>
    <property type="molecule type" value="Genomic_DNA"/>
</dbReference>